<feature type="transmembrane region" description="Helical" evidence="2">
    <location>
        <begin position="103"/>
        <end position="126"/>
    </location>
</feature>
<comment type="caution">
    <text evidence="3">The sequence shown here is derived from an EMBL/GenBank/DDBJ whole genome shotgun (WGS) entry which is preliminary data.</text>
</comment>
<feature type="transmembrane region" description="Helical" evidence="2">
    <location>
        <begin position="1900"/>
        <end position="1921"/>
    </location>
</feature>
<keyword evidence="2" id="KW-1133">Transmembrane helix</keyword>
<feature type="region of interest" description="Disordered" evidence="1">
    <location>
        <begin position="960"/>
        <end position="999"/>
    </location>
</feature>
<feature type="region of interest" description="Disordered" evidence="1">
    <location>
        <begin position="915"/>
        <end position="938"/>
    </location>
</feature>
<evidence type="ECO:0000313" key="3">
    <source>
        <dbReference type="EMBL" id="KAG5190101.1"/>
    </source>
</evidence>
<feature type="region of interest" description="Disordered" evidence="1">
    <location>
        <begin position="1"/>
        <end position="82"/>
    </location>
</feature>
<proteinExistence type="predicted"/>
<evidence type="ECO:0000313" key="4">
    <source>
        <dbReference type="Proteomes" id="UP000664859"/>
    </source>
</evidence>
<feature type="compositionally biased region" description="Low complexity" evidence="1">
    <location>
        <begin position="62"/>
        <end position="82"/>
    </location>
</feature>
<evidence type="ECO:0000256" key="1">
    <source>
        <dbReference type="SAM" id="MobiDB-lite"/>
    </source>
</evidence>
<feature type="compositionally biased region" description="Polar residues" evidence="1">
    <location>
        <begin position="40"/>
        <end position="55"/>
    </location>
</feature>
<keyword evidence="2" id="KW-0812">Transmembrane</keyword>
<feature type="transmembrane region" description="Helical" evidence="2">
    <location>
        <begin position="521"/>
        <end position="539"/>
    </location>
</feature>
<evidence type="ECO:0000256" key="2">
    <source>
        <dbReference type="SAM" id="Phobius"/>
    </source>
</evidence>
<keyword evidence="2" id="KW-0472">Membrane</keyword>
<feature type="compositionally biased region" description="Low complexity" evidence="1">
    <location>
        <begin position="960"/>
        <end position="971"/>
    </location>
</feature>
<organism evidence="3 4">
    <name type="scientific">Tribonema minus</name>
    <dbReference type="NCBI Taxonomy" id="303371"/>
    <lineage>
        <taxon>Eukaryota</taxon>
        <taxon>Sar</taxon>
        <taxon>Stramenopiles</taxon>
        <taxon>Ochrophyta</taxon>
        <taxon>PX clade</taxon>
        <taxon>Xanthophyceae</taxon>
        <taxon>Tribonematales</taxon>
        <taxon>Tribonemataceae</taxon>
        <taxon>Tribonema</taxon>
    </lineage>
</organism>
<protein>
    <submittedName>
        <fullName evidence="3">Uncharacterized protein</fullName>
    </submittedName>
</protein>
<reference evidence="3" key="1">
    <citation type="submission" date="2021-02" db="EMBL/GenBank/DDBJ databases">
        <title>First Annotated Genome of the Yellow-green Alga Tribonema minus.</title>
        <authorList>
            <person name="Mahan K.M."/>
        </authorList>
    </citation>
    <scope>NUCLEOTIDE SEQUENCE</scope>
    <source>
        <strain evidence="3">UTEX B ZZ1240</strain>
    </source>
</reference>
<feature type="transmembrane region" description="Helical" evidence="2">
    <location>
        <begin position="1464"/>
        <end position="1484"/>
    </location>
</feature>
<feature type="transmembrane region" description="Helical" evidence="2">
    <location>
        <begin position="1019"/>
        <end position="1038"/>
    </location>
</feature>
<accession>A0A835ZAB3</accession>
<feature type="region of interest" description="Disordered" evidence="1">
    <location>
        <begin position="1944"/>
        <end position="1975"/>
    </location>
</feature>
<feature type="transmembrane region" description="Helical" evidence="2">
    <location>
        <begin position="1513"/>
        <end position="1531"/>
    </location>
</feature>
<feature type="transmembrane region" description="Helical" evidence="2">
    <location>
        <begin position="873"/>
        <end position="894"/>
    </location>
</feature>
<name>A0A835ZAB3_9STRA</name>
<feature type="compositionally biased region" description="Polar residues" evidence="1">
    <location>
        <begin position="1952"/>
        <end position="1975"/>
    </location>
</feature>
<keyword evidence="4" id="KW-1185">Reference proteome</keyword>
<dbReference type="EMBL" id="JAFCMP010000039">
    <property type="protein sequence ID" value="KAG5190101.1"/>
    <property type="molecule type" value="Genomic_DNA"/>
</dbReference>
<dbReference type="Proteomes" id="UP000664859">
    <property type="component" value="Unassembled WGS sequence"/>
</dbReference>
<sequence>MKGKKVGAGEEAAEDDRDRQSTAPTTPFSMLLAEKKAQALTRQSASGKETRQSASGKAHNWTESSTTQSATNASTVARSSASTSKLTPKQLIRKYKAKVKPKTWLYTLFALVELIMIGTCAISIAASHRAVITNYEGAATDALNGVHEGYTKKVFQMRNLLENTKFNFDVQSYLNDTASAAKQQQVEKLIAHIAVTYRIEYVTLLGADMKILASANKDRAGEPFDPEGIVTAAARANTVPVWTYARHTMEQLLAEDFPVRWDRESQLDESFKGGSQANYRGDAVIRWAAVAVEAIDKETFEVISPGEAPSGFLVLGDLVNGKSSATSLTASTIGGIASIFTRRNDADADPHKRWITGMSSVSMNLKARVDGSSVVQNVLVQASGFGSKHSGFSPYDAQPDSEASMDAVQLKPDADESAKCYQINPYMTALRKWHKNDEMEPSSGRPGLVLSRGVIIDRSLTSGFVTKQWICVGIIVFIDAFTLFLATWLFLAPLEAMGKRIRSGQRIDFGFLKSLTRRKRLGAVIAAAALASLGVGVFIQQSNARNLERLVYTKSAFEPGSTMLAYRQQPDQVSRILATTQVGSGLLGLLANPGDTARLEFAHHRLGQMEDSLWLDMVLLLDNTGKVLVVPEGGTQEGQLFDTANDIVNATIQQGTRFTRSATMPASELAKFNSVRRIDRYFNTTPISAHDPRVTGEEVLVRWTSCPMWIGGPDSGEPVAGVLLAADIVNGKTRIVERSNKMVGRGWSGIYFYNSTSQYQMAAAVNRIGDDSRFNFEVDIELPATKWLDQLRLSREWITNDQYTVHAQIKWPAKGGHWVFSARCLNKNEVYKDFGADIEDTDWFGQPLGDCLGYLIEGIPWSSVAGSLRASYAWQWIFIITCAFKVVAMGVLCYRAYLPFSKIVVNNKFVQGNHHAVDDAPARGGKNVPPATGSRKYTKDITASTTEVLAARKAELQAKTKAQRQQQQVARSVHGWSDTTSGDETGRSSANTSIGNKSDTKLTPKQLLRKYKARIKPRTWLYIIFVFVEAIMVLAFFLSAHASHHAVVVTYENSAKDMLSSVHEGYTKKVYQTRNLLEGTQYNFDVQTYLAAGGQTAANETRIVALMQNIQKTYQVEFAMLLDQNKAVLYDVNRNNSRQGETVDPEGLVTLVQQQQGDTLWTYGLLKYEDFVAEGCPVFRDRESELDQAFKGAHPTETQADSLIRWVSTGILRVDRTTLEPIDANEAPAGYLVIGDIVNGKSSSTSLIGLTLGGMAGVYHRRNSSNALLDELGGHRWLTASVTANALLEAATRTAHTIQNVLVQGFSPYDALRDKDGDFDSVQGRPETDMTATLNQVRARAAAAADAQPCSLRRAERIVLCGDSSVRQWLLRMLPRGARVGERALLHVRGNAETRKPSGGASYLRTCLSAQGVGISPYQLAIREWHTDDEQEPVSGKPPLVLARGLIIDDALTSKFMLKQQIRLAVIIATDLLTLFLATWLFLAPLEAMGKRIRAGQRVDIAFLKSLTKRRKLGIVIAAVAVFSVVVGVDMRMSCARNMDRLVDARSAVEVSAAAVGARVALRAPPQPGCTMLAYCQGMDQASRPGCTMLAYRQGMDQASRVLTTMQTGSGLIKLLADPTDQVHYDFAHVRLAKLEDTLNVEMAFMYDTNAALLVAPHNRDVLGEAYDPSSIVADTLNTSLSYKRTSLIPASDLLRFSVVRKDDRYFNETPQSALYPVCTGAETLIRWSSVPLWEDGLDHATARPSGVLVTGDIVNGKTRIVERANRMVTRGYSAVYFYNSRGKYQLAAGLMRISGTEFEVDVQMPETAWLDRLRKSQDWRVDDHATVTTTMHFNGDGAGKYVVSARCLNKNVVMESYGADVDPRDWHGEPLGDCLGYLIQGLPWSVQKDILAPCYSAQWAFVSMCIIKFFAMGILCWLAYRPFNRIIVTNKFVQGGDHAALPAVDNGRPKNASSSKGAPRGNASTTVTASQFDS</sequence>
<feature type="compositionally biased region" description="Polar residues" evidence="1">
    <location>
        <begin position="977"/>
        <end position="999"/>
    </location>
</feature>
<feature type="transmembrane region" description="Helical" evidence="2">
    <location>
        <begin position="469"/>
        <end position="492"/>
    </location>
</feature>
<gene>
    <name evidence="3" type="ORF">JKP88DRAFT_286245</name>
</gene>